<dbReference type="InterPro" id="IPR029057">
    <property type="entry name" value="PRTase-like"/>
</dbReference>
<dbReference type="InterPro" id="IPR000836">
    <property type="entry name" value="PRTase_dom"/>
</dbReference>
<dbReference type="InterPro" id="IPR051910">
    <property type="entry name" value="ComF/GntX_DNA_util-trans"/>
</dbReference>
<reference evidence="5" key="1">
    <citation type="journal article" date="2019" name="ISME J.">
        <title>Evolution in action: habitat transition from sediment to the pelagial leads to genome streamlining in Methylophilaceae.</title>
        <authorList>
            <person name="Salcher M."/>
            <person name="Schaefle D."/>
            <person name="Kaspar M."/>
            <person name="Neuenschwander S.M."/>
            <person name="Ghai R."/>
        </authorList>
    </citation>
    <scope>NUCLEOTIDE SEQUENCE [LARGE SCALE GENOMIC DNA]</scope>
    <source>
        <strain evidence="5">MMS-M-51</strain>
    </source>
</reference>
<organism evidence="4 5">
    <name type="scientific">Methylophilus medardicus</name>
    <dbReference type="NCBI Taxonomy" id="2588534"/>
    <lineage>
        <taxon>Bacteria</taxon>
        <taxon>Pseudomonadati</taxon>
        <taxon>Pseudomonadota</taxon>
        <taxon>Betaproteobacteria</taxon>
        <taxon>Nitrosomonadales</taxon>
        <taxon>Methylophilaceae</taxon>
        <taxon>Methylophilus</taxon>
    </lineage>
</organism>
<keyword evidence="5" id="KW-1185">Reference proteome</keyword>
<dbReference type="Pfam" id="PF00156">
    <property type="entry name" value="Pribosyltran"/>
    <property type="match status" value="1"/>
</dbReference>
<dbReference type="PANTHER" id="PTHR47505">
    <property type="entry name" value="DNA UTILIZATION PROTEIN YHGH"/>
    <property type="match status" value="1"/>
</dbReference>
<dbReference type="SUPFAM" id="SSF53271">
    <property type="entry name" value="PRTase-like"/>
    <property type="match status" value="1"/>
</dbReference>
<dbReference type="EMBL" id="CP040946">
    <property type="protein sequence ID" value="QDC43437.1"/>
    <property type="molecule type" value="Genomic_DNA"/>
</dbReference>
<dbReference type="PANTHER" id="PTHR47505:SF1">
    <property type="entry name" value="DNA UTILIZATION PROTEIN YHGH"/>
    <property type="match status" value="1"/>
</dbReference>
<comment type="similarity">
    <text evidence="1">Belongs to the ComF/GntX family.</text>
</comment>
<gene>
    <name evidence="4" type="ORF">FIU01_02130</name>
</gene>
<dbReference type="Pfam" id="PF18912">
    <property type="entry name" value="DZR_2"/>
    <property type="match status" value="1"/>
</dbReference>
<proteinExistence type="inferred from homology"/>
<evidence type="ECO:0000313" key="5">
    <source>
        <dbReference type="Proteomes" id="UP000311008"/>
    </source>
</evidence>
<name>A0A5B8CQF5_9PROT</name>
<dbReference type="CDD" id="cd06223">
    <property type="entry name" value="PRTases_typeI"/>
    <property type="match status" value="1"/>
</dbReference>
<evidence type="ECO:0000313" key="4">
    <source>
        <dbReference type="EMBL" id="QDC43437.1"/>
    </source>
</evidence>
<feature type="domain" description="Double zinc ribbon" evidence="3">
    <location>
        <begin position="29"/>
        <end position="82"/>
    </location>
</feature>
<dbReference type="InterPro" id="IPR044005">
    <property type="entry name" value="DZR_2"/>
</dbReference>
<evidence type="ECO:0000259" key="2">
    <source>
        <dbReference type="Pfam" id="PF00156"/>
    </source>
</evidence>
<protein>
    <submittedName>
        <fullName evidence="4">ComF family protein</fullName>
    </submittedName>
</protein>
<evidence type="ECO:0000259" key="3">
    <source>
        <dbReference type="Pfam" id="PF18912"/>
    </source>
</evidence>
<feature type="domain" description="Phosphoribosyltransferase" evidence="2">
    <location>
        <begin position="204"/>
        <end position="253"/>
    </location>
</feature>
<dbReference type="Gene3D" id="3.40.50.2020">
    <property type="match status" value="1"/>
</dbReference>
<accession>A0A5B8CQF5</accession>
<sequence length="256" mass="28745">MKKFYNRLKFNQITPSHLLKAWLTSTLPCLLCAANTAPKARLGFTHTPICADCIAALPWYTAARCPQCALPNAAGALCGRCLQHPPAFDRTFAPFRYAYPLDRLLHQFKYHQQLFISPLLTDSLITQWPQHEDANQAAVLLAMPMHINRLRQRGFNHALLLAKQLQRHWAMPLDLEGCTRIVDTQTQAGMDMRTRVRNLRGAFTTAKQWHGKHVVVVDDVMTTGASMHAVANVLKQAGAERVTALVLARTLKDTVD</sequence>
<dbReference type="OrthoDB" id="9793412at2"/>
<dbReference type="Proteomes" id="UP000311008">
    <property type="component" value="Chromosome"/>
</dbReference>
<evidence type="ECO:0000256" key="1">
    <source>
        <dbReference type="ARBA" id="ARBA00008007"/>
    </source>
</evidence>
<dbReference type="KEGG" id="mmec:FIU01_02130"/>
<dbReference type="AlphaFoldDB" id="A0A5B8CQF5"/>